<name>A0A0G1X7W9_UNCK3</name>
<keyword evidence="1" id="KW-1133">Transmembrane helix</keyword>
<evidence type="ECO:0000313" key="3">
    <source>
        <dbReference type="Proteomes" id="UP000034913"/>
    </source>
</evidence>
<sequence>MKHFVPWLPLSHLSHFQVWGIALSTVAFVAFSPMVLQLTEPGCLIPKIPRLSPWESNLNRPVEPFRTVSYFSQ</sequence>
<keyword evidence="1" id="KW-0812">Transmembrane</keyword>
<evidence type="ECO:0000256" key="1">
    <source>
        <dbReference type="SAM" id="Phobius"/>
    </source>
</evidence>
<feature type="transmembrane region" description="Helical" evidence="1">
    <location>
        <begin position="16"/>
        <end position="36"/>
    </location>
</feature>
<dbReference type="EMBL" id="LCRB01000001">
    <property type="protein sequence ID" value="KKW27283.1"/>
    <property type="molecule type" value="Genomic_DNA"/>
</dbReference>
<proteinExistence type="predicted"/>
<gene>
    <name evidence="2" type="ORF">VF00_C0001G0218</name>
</gene>
<dbReference type="Proteomes" id="UP000034913">
    <property type="component" value="Unassembled WGS sequence"/>
</dbReference>
<reference evidence="2 3" key="1">
    <citation type="journal article" date="2015" name="Nature">
        <title>rRNA introns, odd ribosomes, and small enigmatic genomes across a large radiation of phyla.</title>
        <authorList>
            <person name="Brown C.T."/>
            <person name="Hug L.A."/>
            <person name="Thomas B.C."/>
            <person name="Sharon I."/>
            <person name="Castelle C.J."/>
            <person name="Singh A."/>
            <person name="Wilkins M.J."/>
            <person name="Williams K.H."/>
            <person name="Banfield J.F."/>
        </authorList>
    </citation>
    <scope>NUCLEOTIDE SEQUENCE [LARGE SCALE GENOMIC DNA]</scope>
</reference>
<comment type="caution">
    <text evidence="2">The sequence shown here is derived from an EMBL/GenBank/DDBJ whole genome shotgun (WGS) entry which is preliminary data.</text>
</comment>
<organism evidence="2 3">
    <name type="scientific">candidate division Kazan bacterium GW2011_GWB1_52_7</name>
    <dbReference type="NCBI Taxonomy" id="1620414"/>
    <lineage>
        <taxon>Bacteria</taxon>
        <taxon>Bacteria division Kazan-3B-28</taxon>
    </lineage>
</organism>
<evidence type="ECO:0000313" key="2">
    <source>
        <dbReference type="EMBL" id="KKW27283.1"/>
    </source>
</evidence>
<keyword evidence="1" id="KW-0472">Membrane</keyword>
<accession>A0A0G1X7W9</accession>
<dbReference type="AlphaFoldDB" id="A0A0G1X7W9"/>
<protein>
    <submittedName>
        <fullName evidence="2">Uncharacterized protein</fullName>
    </submittedName>
</protein>